<gene>
    <name evidence="1" type="ORF">BECKFW1821B_GA0114236_11029</name>
</gene>
<accession>A0A450TE53</accession>
<protein>
    <submittedName>
        <fullName evidence="1">Uncharacterized protein</fullName>
    </submittedName>
</protein>
<reference evidence="1" key="1">
    <citation type="submission" date="2019-02" db="EMBL/GenBank/DDBJ databases">
        <authorList>
            <person name="Gruber-Vodicka R. H."/>
            <person name="Seah K. B. B."/>
        </authorList>
    </citation>
    <scope>NUCLEOTIDE SEQUENCE</scope>
    <source>
        <strain evidence="1">BECK_BZ106</strain>
    </source>
</reference>
<organism evidence="1">
    <name type="scientific">Candidatus Kentrum sp. FW</name>
    <dbReference type="NCBI Taxonomy" id="2126338"/>
    <lineage>
        <taxon>Bacteria</taxon>
        <taxon>Pseudomonadati</taxon>
        <taxon>Pseudomonadota</taxon>
        <taxon>Gammaproteobacteria</taxon>
        <taxon>Candidatus Kentrum</taxon>
    </lineage>
</organism>
<evidence type="ECO:0000313" key="1">
    <source>
        <dbReference type="EMBL" id="VFJ65280.1"/>
    </source>
</evidence>
<sequence>MQAIQGNLQIFRFLEIILQRPLHHEGHGILGVDHLVEFVCQFVREVDGYGHMYGSFPYGGFRRAELCCPVKRGEDELFPRVGFLRIFKGAKKCRYQHLQLCFHYRIRNNKNIHRGCLPIAIFLPTKTPLGYSRCRSC</sequence>
<proteinExistence type="predicted"/>
<name>A0A450TE53_9GAMM</name>
<dbReference type="EMBL" id="CAADFD010000102">
    <property type="protein sequence ID" value="VFJ65280.1"/>
    <property type="molecule type" value="Genomic_DNA"/>
</dbReference>
<dbReference type="AlphaFoldDB" id="A0A450TE53"/>